<dbReference type="Proteomes" id="UP000768646">
    <property type="component" value="Unassembled WGS sequence"/>
</dbReference>
<protein>
    <submittedName>
        <fullName evidence="1">Uncharacterized protein</fullName>
    </submittedName>
</protein>
<gene>
    <name evidence="1" type="ORF">PORY_000664</name>
</gene>
<evidence type="ECO:0000313" key="2">
    <source>
        <dbReference type="Proteomes" id="UP000768646"/>
    </source>
</evidence>
<keyword evidence="2" id="KW-1185">Reference proteome</keyword>
<evidence type="ECO:0000313" key="1">
    <source>
        <dbReference type="EMBL" id="KAG4305754.1"/>
    </source>
</evidence>
<name>A0ACB7CDC9_9ASCO</name>
<reference evidence="1 2" key="1">
    <citation type="journal article" date="2021" name="Commun. Biol.">
        <title>Genomic insights into the host specific adaptation of the Pneumocystis genus.</title>
        <authorList>
            <person name="Cisse O.H."/>
            <person name="Ma L."/>
            <person name="Dekker J.P."/>
            <person name="Khil P.P."/>
            <person name="Youn J.-H."/>
            <person name="Brenchley J.M."/>
            <person name="Blair R."/>
            <person name="Pahar B."/>
            <person name="Chabe M."/>
            <person name="Van Rompay K.K.A."/>
            <person name="Keesler R."/>
            <person name="Sukura A."/>
            <person name="Hirsch V."/>
            <person name="Kutty G."/>
            <person name="Liu Y."/>
            <person name="Peng L."/>
            <person name="Chen J."/>
            <person name="Song J."/>
            <person name="Weissenbacher-Lang C."/>
            <person name="Xu J."/>
            <person name="Upham N.S."/>
            <person name="Stajich J.E."/>
            <person name="Cuomo C.A."/>
            <person name="Cushion M.T."/>
            <person name="Kovacs J.A."/>
        </authorList>
    </citation>
    <scope>NUCLEOTIDE SEQUENCE [LARGE SCALE GENOMIC DNA]</scope>
    <source>
        <strain evidence="1 2">RABM</strain>
    </source>
</reference>
<comment type="caution">
    <text evidence="1">The sequence shown here is derived from an EMBL/GenBank/DDBJ whole genome shotgun (WGS) entry which is preliminary data.</text>
</comment>
<organism evidence="1 2">
    <name type="scientific">Pneumocystis oryctolagi</name>
    <dbReference type="NCBI Taxonomy" id="42067"/>
    <lineage>
        <taxon>Eukaryota</taxon>
        <taxon>Fungi</taxon>
        <taxon>Dikarya</taxon>
        <taxon>Ascomycota</taxon>
        <taxon>Taphrinomycotina</taxon>
        <taxon>Pneumocystomycetes</taxon>
        <taxon>Pneumocystaceae</taxon>
        <taxon>Pneumocystis</taxon>
    </lineage>
</organism>
<sequence>MEKKNVSQDEIDIYDRQIRLWGIQAQTRIRNARVLLIRVRELAEEIAKNLVLAGIDTLTLLDDKKIENIESKAHFCIDVSNIGMNYADAVSRVLKRFNPSVILRVNTTPIYDISDDYFSTFDLVIATELELDLIIHLNTICREKKIPFYSCAMYGFYGYIFVDLIKHTYSIEKKTHISSKKKARIEYTEQYCSFSEAINHEYGKTLTEKRKKKVSPFLPGILGLLQFQKQFCRFPTNSSEMSQYLFLVKEINQKLALSDENLKESELIHLAKNANHKWSPIASVIGGVLSQDVLNVLSKQERPIQNWFIFDGENCIGPIYQI</sequence>
<accession>A0ACB7CDC9</accession>
<dbReference type="EMBL" id="JABTEG010000002">
    <property type="protein sequence ID" value="KAG4305754.1"/>
    <property type="molecule type" value="Genomic_DNA"/>
</dbReference>
<proteinExistence type="predicted"/>